<dbReference type="EMBL" id="JAYWTM010000029">
    <property type="protein sequence ID" value="MEC5344871.1"/>
    <property type="molecule type" value="Genomic_DNA"/>
</dbReference>
<dbReference type="SUPFAM" id="SSF56059">
    <property type="entry name" value="Glutathione synthetase ATP-binding domain-like"/>
    <property type="match status" value="1"/>
</dbReference>
<evidence type="ECO:0000313" key="7">
    <source>
        <dbReference type="Proteomes" id="UP001309705"/>
    </source>
</evidence>
<evidence type="ECO:0000256" key="3">
    <source>
        <dbReference type="ARBA" id="ARBA00022840"/>
    </source>
</evidence>
<evidence type="ECO:0000313" key="6">
    <source>
        <dbReference type="EMBL" id="MEC5344871.1"/>
    </source>
</evidence>
<evidence type="ECO:0000256" key="2">
    <source>
        <dbReference type="ARBA" id="ARBA00022741"/>
    </source>
</evidence>
<name>A0ABU6JX42_9GAMM</name>
<reference evidence="6 7" key="1">
    <citation type="journal article" date="2017" name="Int. J. Syst. Evol. Microbiol.">
        <title>Brenneria populi subsp. brevivirga subsp. nov. isolated from symptomatic bark of Populus x euramericana canker, and description of Brenneria populi subsp. populi subsp. nov.</title>
        <authorList>
            <person name="Zheng M.H."/>
            <person name="Piao C.G."/>
            <person name="Xue H."/>
            <person name="Guo M.W."/>
            <person name="Li Y."/>
        </authorList>
    </citation>
    <scope>NUCLEOTIDE SEQUENCE [LARGE SCALE GENOMIC DNA]</scope>
    <source>
        <strain evidence="6 7">D9-5</strain>
    </source>
</reference>
<dbReference type="Gene3D" id="3.40.50.20">
    <property type="match status" value="1"/>
</dbReference>
<dbReference type="RefSeq" id="WP_327619624.1">
    <property type="nucleotide sequence ID" value="NZ_JAYWTM010000029.1"/>
</dbReference>
<proteinExistence type="predicted"/>
<comment type="caution">
    <text evidence="6">The sequence shown here is derived from an EMBL/GenBank/DDBJ whole genome shotgun (WGS) entry which is preliminary data.</text>
</comment>
<evidence type="ECO:0000256" key="4">
    <source>
        <dbReference type="PROSITE-ProRule" id="PRU00409"/>
    </source>
</evidence>
<keyword evidence="2 4" id="KW-0547">Nucleotide-binding</keyword>
<keyword evidence="1" id="KW-0436">Ligase</keyword>
<protein>
    <submittedName>
        <fullName evidence="6">Carbamoyl-phosphate synthase small subunit</fullName>
    </submittedName>
</protein>
<dbReference type="Gene3D" id="3.30.1490.20">
    <property type="entry name" value="ATP-grasp fold, A domain"/>
    <property type="match status" value="1"/>
</dbReference>
<dbReference type="Gene3D" id="3.30.470.20">
    <property type="entry name" value="ATP-grasp fold, B domain"/>
    <property type="match status" value="1"/>
</dbReference>
<evidence type="ECO:0000259" key="5">
    <source>
        <dbReference type="PROSITE" id="PS50975"/>
    </source>
</evidence>
<keyword evidence="3 4" id="KW-0067">ATP-binding</keyword>
<dbReference type="PROSITE" id="PS50975">
    <property type="entry name" value="ATP_GRASP"/>
    <property type="match status" value="1"/>
</dbReference>
<organism evidence="6 7">
    <name type="scientific">Brenneria populi</name>
    <dbReference type="NCBI Taxonomy" id="1505588"/>
    <lineage>
        <taxon>Bacteria</taxon>
        <taxon>Pseudomonadati</taxon>
        <taxon>Pseudomonadota</taxon>
        <taxon>Gammaproteobacteria</taxon>
        <taxon>Enterobacterales</taxon>
        <taxon>Pectobacteriaceae</taxon>
        <taxon>Brenneria</taxon>
    </lineage>
</organism>
<gene>
    <name evidence="6" type="ORF">VSX58_19940</name>
</gene>
<keyword evidence="7" id="KW-1185">Reference proteome</keyword>
<dbReference type="InterPro" id="IPR005479">
    <property type="entry name" value="CPAse_ATP-bd"/>
</dbReference>
<accession>A0ABU6JX42</accession>
<dbReference type="PANTHER" id="PTHR43585">
    <property type="entry name" value="FUMIPYRROLE BIOSYNTHESIS PROTEIN C"/>
    <property type="match status" value="1"/>
</dbReference>
<dbReference type="PANTHER" id="PTHR43585:SF2">
    <property type="entry name" value="ATP-GRASP ENZYME FSQD"/>
    <property type="match status" value="1"/>
</dbReference>
<feature type="domain" description="ATP-grasp" evidence="5">
    <location>
        <begin position="110"/>
        <end position="295"/>
    </location>
</feature>
<dbReference type="Proteomes" id="UP001309705">
    <property type="component" value="Unassembled WGS sequence"/>
</dbReference>
<dbReference type="InterPro" id="IPR011761">
    <property type="entry name" value="ATP-grasp"/>
</dbReference>
<evidence type="ECO:0000256" key="1">
    <source>
        <dbReference type="ARBA" id="ARBA00022598"/>
    </source>
</evidence>
<sequence length="393" mass="43338">MSYINTLILDAGFSAGPIIHAAVDLGAIVGVCSGKAGDPGHQIAHRSFVMDYSQIDRVMSLARQENISALLPGVTDVSYLSGAYVAAHLGLPGFDAPDTADILFKKDRFRRYAKRQGLPIPHAVTSLHQAGELRFPVLVKPADAYSGRGIVMVEDAASMETAYHAALAESTSGEVVIEEFKRGRLHSHSAFVRDGRIVCEFYVDEFCTVYPYQVNSSCLSAQMSESLKNQVSECIQHIITDLQLCDGLVHTQFIASGEDFWLIELTRRCPGDLYSLLIQYATGVPYAAWFAAPFLGHDLPIAEKRPPIARFIARHTVSSAEDTTYFSLRCQHEECRIIAAVPLKKCGESLQAAPFDRAAILFSEFADETLMLRHTPSLKNHFTINSRLTERLP</sequence>
<dbReference type="InterPro" id="IPR052032">
    <property type="entry name" value="ATP-dep_AA_Ligase"/>
</dbReference>
<dbReference type="PROSITE" id="PS00866">
    <property type="entry name" value="CPSASE_1"/>
    <property type="match status" value="1"/>
</dbReference>
<dbReference type="Pfam" id="PF02786">
    <property type="entry name" value="CPSase_L_D2"/>
    <property type="match status" value="1"/>
</dbReference>
<dbReference type="InterPro" id="IPR013815">
    <property type="entry name" value="ATP_grasp_subdomain_1"/>
</dbReference>